<proteinExistence type="predicted"/>
<accession>A0A8T9Q684</accession>
<dbReference type="InterPro" id="IPR014756">
    <property type="entry name" value="Ig_E-set"/>
</dbReference>
<dbReference type="AlphaFoldDB" id="A0A8T9Q684"/>
<dbReference type="KEGG" id="hcu:MUN79_03575"/>
<dbReference type="Proteomes" id="UP000831796">
    <property type="component" value="Chromosome"/>
</dbReference>
<keyword evidence="4" id="KW-1185">Reference proteome</keyword>
<dbReference type="PROSITE" id="PS51257">
    <property type="entry name" value="PROKAR_LIPOPROTEIN"/>
    <property type="match status" value="1"/>
</dbReference>
<feature type="domain" description="Glycoside hydrolase family 13 N-terminal" evidence="2">
    <location>
        <begin position="40"/>
        <end position="104"/>
    </location>
</feature>
<protein>
    <recommendedName>
        <fullName evidence="2">Glycoside hydrolase family 13 N-terminal domain-containing protein</fullName>
    </recommendedName>
</protein>
<feature type="chain" id="PRO_5035801467" description="Glycoside hydrolase family 13 N-terminal domain-containing protein" evidence="1">
    <location>
        <begin position="18"/>
        <end position="124"/>
    </location>
</feature>
<dbReference type="InterPro" id="IPR004193">
    <property type="entry name" value="Glyco_hydro_13_N"/>
</dbReference>
<dbReference type="RefSeq" id="WP_244676422.1">
    <property type="nucleotide sequence ID" value="NZ_CP095046.1"/>
</dbReference>
<gene>
    <name evidence="3" type="ORF">MUN79_03575</name>
</gene>
<name>A0A8T9Q684_9BACT</name>
<dbReference type="GO" id="GO:0005975">
    <property type="term" value="P:carbohydrate metabolic process"/>
    <property type="evidence" value="ECO:0007669"/>
    <property type="project" value="InterPro"/>
</dbReference>
<dbReference type="Pfam" id="PF02922">
    <property type="entry name" value="CBM_48"/>
    <property type="match status" value="1"/>
</dbReference>
<keyword evidence="1" id="KW-0732">Signal</keyword>
<dbReference type="Gene3D" id="2.60.40.10">
    <property type="entry name" value="Immunoglobulins"/>
    <property type="match status" value="1"/>
</dbReference>
<dbReference type="EMBL" id="CP095046">
    <property type="protein sequence ID" value="UOQ73067.1"/>
    <property type="molecule type" value="Genomic_DNA"/>
</dbReference>
<feature type="signal peptide" evidence="1">
    <location>
        <begin position="1"/>
        <end position="17"/>
    </location>
</feature>
<dbReference type="InterPro" id="IPR013783">
    <property type="entry name" value="Ig-like_fold"/>
</dbReference>
<reference evidence="3" key="1">
    <citation type="submission" date="2022-04" db="EMBL/GenBank/DDBJ databases">
        <title>Hymenobacter sp. isolated from the air.</title>
        <authorList>
            <person name="Won M."/>
            <person name="Lee C.-M."/>
            <person name="Woen H.-Y."/>
            <person name="Kwon S.-W."/>
        </authorList>
    </citation>
    <scope>NUCLEOTIDE SEQUENCE</scope>
    <source>
        <strain evidence="3">5116S-3</strain>
    </source>
</reference>
<evidence type="ECO:0000259" key="2">
    <source>
        <dbReference type="Pfam" id="PF02922"/>
    </source>
</evidence>
<organism evidence="3 4">
    <name type="scientific">Hymenobacter cellulosilyticus</name>
    <dbReference type="NCBI Taxonomy" id="2932248"/>
    <lineage>
        <taxon>Bacteria</taxon>
        <taxon>Pseudomonadati</taxon>
        <taxon>Bacteroidota</taxon>
        <taxon>Cytophagia</taxon>
        <taxon>Cytophagales</taxon>
        <taxon>Hymenobacteraceae</taxon>
        <taxon>Hymenobacter</taxon>
    </lineage>
</organism>
<evidence type="ECO:0000256" key="1">
    <source>
        <dbReference type="SAM" id="SignalP"/>
    </source>
</evidence>
<dbReference type="GO" id="GO:0004553">
    <property type="term" value="F:hydrolase activity, hydrolyzing O-glycosyl compounds"/>
    <property type="evidence" value="ECO:0007669"/>
    <property type="project" value="InterPro"/>
</dbReference>
<evidence type="ECO:0000313" key="4">
    <source>
        <dbReference type="Proteomes" id="UP000831796"/>
    </source>
</evidence>
<sequence length="124" mass="13356">MKFLLFLSLLFVATACALSNKTSSKIPDFAAYPTYPGSDLGLTFVRGQARLRVWAPTAEALLLKLYAEGTGGEAVASYAMEKSTGGTWVYQLPAQPPGRFYVVQATIGASSWPKCPTPTCTPWD</sequence>
<dbReference type="SUPFAM" id="SSF81296">
    <property type="entry name" value="E set domains"/>
    <property type="match status" value="1"/>
</dbReference>
<evidence type="ECO:0000313" key="3">
    <source>
        <dbReference type="EMBL" id="UOQ73067.1"/>
    </source>
</evidence>